<dbReference type="GO" id="GO:0008482">
    <property type="term" value="F:sulfite oxidase activity"/>
    <property type="evidence" value="ECO:0007669"/>
    <property type="project" value="TreeGrafter"/>
</dbReference>
<dbReference type="Pfam" id="PF03404">
    <property type="entry name" value="Mo-co_dimer"/>
    <property type="match status" value="1"/>
</dbReference>
<dbReference type="SUPFAM" id="SSF56524">
    <property type="entry name" value="Oxidoreductase molybdopterin-binding domain"/>
    <property type="match status" value="1"/>
</dbReference>
<evidence type="ECO:0000313" key="7">
    <source>
        <dbReference type="EMBL" id="OJJ32793.1"/>
    </source>
</evidence>
<dbReference type="AlphaFoldDB" id="A0A1L9RD64"/>
<keyword evidence="8" id="KW-1185">Reference proteome</keyword>
<evidence type="ECO:0000259" key="5">
    <source>
        <dbReference type="Pfam" id="PF00174"/>
    </source>
</evidence>
<dbReference type="InterPro" id="IPR005066">
    <property type="entry name" value="MoCF_OxRdtse_dimer"/>
</dbReference>
<dbReference type="InterPro" id="IPR014756">
    <property type="entry name" value="Ig_E-set"/>
</dbReference>
<evidence type="ECO:0000256" key="1">
    <source>
        <dbReference type="ARBA" id="ARBA00001924"/>
    </source>
</evidence>
<evidence type="ECO:0000256" key="4">
    <source>
        <dbReference type="ARBA" id="ARBA00023002"/>
    </source>
</evidence>
<dbReference type="VEuPathDB" id="FungiDB:ASPWEDRAFT_116328"/>
<reference evidence="8" key="1">
    <citation type="journal article" date="2017" name="Genome Biol.">
        <title>Comparative genomics reveals high biological diversity and specific adaptations in the industrially and medically important fungal genus Aspergillus.</title>
        <authorList>
            <person name="de Vries R.P."/>
            <person name="Riley R."/>
            <person name="Wiebenga A."/>
            <person name="Aguilar-Osorio G."/>
            <person name="Amillis S."/>
            <person name="Uchima C.A."/>
            <person name="Anderluh G."/>
            <person name="Asadollahi M."/>
            <person name="Askin M."/>
            <person name="Barry K."/>
            <person name="Battaglia E."/>
            <person name="Bayram O."/>
            <person name="Benocci T."/>
            <person name="Braus-Stromeyer S.A."/>
            <person name="Caldana C."/>
            <person name="Canovas D."/>
            <person name="Cerqueira G.C."/>
            <person name="Chen F."/>
            <person name="Chen W."/>
            <person name="Choi C."/>
            <person name="Clum A."/>
            <person name="Dos Santos R.A."/>
            <person name="Damasio A.R."/>
            <person name="Diallinas G."/>
            <person name="Emri T."/>
            <person name="Fekete E."/>
            <person name="Flipphi M."/>
            <person name="Freyberg S."/>
            <person name="Gallo A."/>
            <person name="Gournas C."/>
            <person name="Habgood R."/>
            <person name="Hainaut M."/>
            <person name="Harispe M.L."/>
            <person name="Henrissat B."/>
            <person name="Hilden K.S."/>
            <person name="Hope R."/>
            <person name="Hossain A."/>
            <person name="Karabika E."/>
            <person name="Karaffa L."/>
            <person name="Karanyi Z."/>
            <person name="Krasevec N."/>
            <person name="Kuo A."/>
            <person name="Kusch H."/>
            <person name="LaButti K."/>
            <person name="Lagendijk E.L."/>
            <person name="Lapidus A."/>
            <person name="Levasseur A."/>
            <person name="Lindquist E."/>
            <person name="Lipzen A."/>
            <person name="Logrieco A.F."/>
            <person name="MacCabe A."/>
            <person name="Maekelae M.R."/>
            <person name="Malavazi I."/>
            <person name="Melin P."/>
            <person name="Meyer V."/>
            <person name="Mielnichuk N."/>
            <person name="Miskei M."/>
            <person name="Molnar A.P."/>
            <person name="Mule G."/>
            <person name="Ngan C.Y."/>
            <person name="Orejas M."/>
            <person name="Orosz E."/>
            <person name="Ouedraogo J.P."/>
            <person name="Overkamp K.M."/>
            <person name="Park H.-S."/>
            <person name="Perrone G."/>
            <person name="Piumi F."/>
            <person name="Punt P.J."/>
            <person name="Ram A.F."/>
            <person name="Ramon A."/>
            <person name="Rauscher S."/>
            <person name="Record E."/>
            <person name="Riano-Pachon D.M."/>
            <person name="Robert V."/>
            <person name="Roehrig J."/>
            <person name="Ruller R."/>
            <person name="Salamov A."/>
            <person name="Salih N.S."/>
            <person name="Samson R.A."/>
            <person name="Sandor E."/>
            <person name="Sanguinetti M."/>
            <person name="Schuetze T."/>
            <person name="Sepcic K."/>
            <person name="Shelest E."/>
            <person name="Sherlock G."/>
            <person name="Sophianopoulou V."/>
            <person name="Squina F.M."/>
            <person name="Sun H."/>
            <person name="Susca A."/>
            <person name="Todd R.B."/>
            <person name="Tsang A."/>
            <person name="Unkles S.E."/>
            <person name="van de Wiele N."/>
            <person name="van Rossen-Uffink D."/>
            <person name="Oliveira J.V."/>
            <person name="Vesth T.C."/>
            <person name="Visser J."/>
            <person name="Yu J.-H."/>
            <person name="Zhou M."/>
            <person name="Andersen M.R."/>
            <person name="Archer D.B."/>
            <person name="Baker S.E."/>
            <person name="Benoit I."/>
            <person name="Brakhage A.A."/>
            <person name="Braus G.H."/>
            <person name="Fischer R."/>
            <person name="Frisvad J.C."/>
            <person name="Goldman G.H."/>
            <person name="Houbraken J."/>
            <person name="Oakley B."/>
            <person name="Pocsi I."/>
            <person name="Scazzocchio C."/>
            <person name="Seiboth B."/>
            <person name="vanKuyk P.A."/>
            <person name="Wortman J."/>
            <person name="Dyer P.S."/>
            <person name="Grigoriev I.V."/>
        </authorList>
    </citation>
    <scope>NUCLEOTIDE SEQUENCE [LARGE SCALE GENOMIC DNA]</scope>
    <source>
        <strain evidence="8">DTO 134E9</strain>
    </source>
</reference>
<dbReference type="Gene3D" id="3.90.420.10">
    <property type="entry name" value="Oxidoreductase, molybdopterin-binding domain"/>
    <property type="match status" value="1"/>
</dbReference>
<evidence type="ECO:0000259" key="6">
    <source>
        <dbReference type="Pfam" id="PF03404"/>
    </source>
</evidence>
<dbReference type="STRING" id="1073089.A0A1L9RD64"/>
<dbReference type="PANTHER" id="PTHR19372:SF7">
    <property type="entry name" value="SULFITE OXIDASE, MITOCHONDRIAL"/>
    <property type="match status" value="1"/>
</dbReference>
<name>A0A1L9RD64_ASPWE</name>
<evidence type="ECO:0000313" key="8">
    <source>
        <dbReference type="Proteomes" id="UP000184383"/>
    </source>
</evidence>
<keyword evidence="2" id="KW-0500">Molybdenum</keyword>
<gene>
    <name evidence="7" type="ORF">ASPWEDRAFT_116328</name>
</gene>
<dbReference type="OrthoDB" id="432685at2759"/>
<dbReference type="GO" id="GO:0005739">
    <property type="term" value="C:mitochondrion"/>
    <property type="evidence" value="ECO:0007669"/>
    <property type="project" value="TreeGrafter"/>
</dbReference>
<dbReference type="InterPro" id="IPR000572">
    <property type="entry name" value="OxRdtase_Mopterin-bd_dom"/>
</dbReference>
<dbReference type="GO" id="GO:0043546">
    <property type="term" value="F:molybdopterin cofactor binding"/>
    <property type="evidence" value="ECO:0007669"/>
    <property type="project" value="TreeGrafter"/>
</dbReference>
<evidence type="ECO:0000256" key="3">
    <source>
        <dbReference type="ARBA" id="ARBA00022723"/>
    </source>
</evidence>
<dbReference type="GeneID" id="63744496"/>
<evidence type="ECO:0008006" key="9">
    <source>
        <dbReference type="Google" id="ProtNLM"/>
    </source>
</evidence>
<sequence>MKQVDYSVSKPLNREPSKKKLVASFITPSDISYDRNHGPIPHINAESHTVRIDGQVSTPLSLSIHELQTESPQHEVICALECAGNRRHTMRTMLKEVEGIDWGDCAVMNCKWRGPRLRDVLMRAGVEEEDETGKGRHVAFGCYQVQCQDDDWFGGSIPLERCLGVEGEVILALEMNDAPLTPNHGYPVRVVLPGVAGARWVKWLDRITVQDTESSNWYQQHDYKILPPDAVDAVSAEKYWAQTPAMYNTPINSVVAVPEDDETIWLYHRGTVEVKGYAVPGGMDGPVTQVQVSTDEGETWVDAKIEPGFESGKEMKWGWVLWKVELCMSKGTAREVISRAFDAGGNVQQEHSVWNLRGVGYNGYGRARNITIL</sequence>
<dbReference type="PANTHER" id="PTHR19372">
    <property type="entry name" value="SULFITE REDUCTASE"/>
    <property type="match status" value="1"/>
</dbReference>
<dbReference type="RefSeq" id="XP_040686470.1">
    <property type="nucleotide sequence ID" value="XM_040828648.1"/>
</dbReference>
<dbReference type="Gene3D" id="2.60.40.650">
    <property type="match status" value="1"/>
</dbReference>
<dbReference type="InterPro" id="IPR036374">
    <property type="entry name" value="OxRdtase_Mopterin-bd_sf"/>
</dbReference>
<dbReference type="EMBL" id="KV878214">
    <property type="protein sequence ID" value="OJJ32793.1"/>
    <property type="molecule type" value="Genomic_DNA"/>
</dbReference>
<dbReference type="FunFam" id="3.90.420.10:FF:000002">
    <property type="entry name" value="sulfite oxidase, mitochondrial"/>
    <property type="match status" value="1"/>
</dbReference>
<dbReference type="GO" id="GO:0006790">
    <property type="term" value="P:sulfur compound metabolic process"/>
    <property type="evidence" value="ECO:0007669"/>
    <property type="project" value="TreeGrafter"/>
</dbReference>
<dbReference type="GO" id="GO:0030151">
    <property type="term" value="F:molybdenum ion binding"/>
    <property type="evidence" value="ECO:0007669"/>
    <property type="project" value="InterPro"/>
</dbReference>
<proteinExistence type="predicted"/>
<dbReference type="PRINTS" id="PR00407">
    <property type="entry name" value="EUMOPTERIN"/>
</dbReference>
<organism evidence="7 8">
    <name type="scientific">Aspergillus wentii DTO 134E9</name>
    <dbReference type="NCBI Taxonomy" id="1073089"/>
    <lineage>
        <taxon>Eukaryota</taxon>
        <taxon>Fungi</taxon>
        <taxon>Dikarya</taxon>
        <taxon>Ascomycota</taxon>
        <taxon>Pezizomycotina</taxon>
        <taxon>Eurotiomycetes</taxon>
        <taxon>Eurotiomycetidae</taxon>
        <taxon>Eurotiales</taxon>
        <taxon>Aspergillaceae</taxon>
        <taxon>Aspergillus</taxon>
        <taxon>Aspergillus subgen. Cremei</taxon>
    </lineage>
</organism>
<protein>
    <recommendedName>
        <fullName evidence="9">Oxidoreductase molybdopterin-binding domain-containing protein</fullName>
    </recommendedName>
</protein>
<dbReference type="InterPro" id="IPR008335">
    <property type="entry name" value="Mopterin_OxRdtase_euk"/>
</dbReference>
<dbReference type="SUPFAM" id="SSF81296">
    <property type="entry name" value="E set domains"/>
    <property type="match status" value="1"/>
</dbReference>
<accession>A0A1L9RD64</accession>
<dbReference type="Pfam" id="PF00174">
    <property type="entry name" value="Oxidored_molyb"/>
    <property type="match status" value="1"/>
</dbReference>
<feature type="domain" description="Oxidoreductase molybdopterin-binding" evidence="5">
    <location>
        <begin position="37"/>
        <end position="218"/>
    </location>
</feature>
<feature type="domain" description="Moybdenum cofactor oxidoreductase dimerisation" evidence="6">
    <location>
        <begin position="245"/>
        <end position="366"/>
    </location>
</feature>
<keyword evidence="4" id="KW-0560">Oxidoreductase</keyword>
<evidence type="ECO:0000256" key="2">
    <source>
        <dbReference type="ARBA" id="ARBA00022505"/>
    </source>
</evidence>
<keyword evidence="3" id="KW-0479">Metal-binding</keyword>
<dbReference type="Proteomes" id="UP000184383">
    <property type="component" value="Unassembled WGS sequence"/>
</dbReference>
<dbReference type="GO" id="GO:0020037">
    <property type="term" value="F:heme binding"/>
    <property type="evidence" value="ECO:0007669"/>
    <property type="project" value="TreeGrafter"/>
</dbReference>
<comment type="cofactor">
    <cofactor evidence="1">
        <name>Mo-molybdopterin</name>
        <dbReference type="ChEBI" id="CHEBI:71302"/>
    </cofactor>
</comment>